<dbReference type="AlphaFoldDB" id="A0A6A6UM42"/>
<accession>A0A6A6UM42</accession>
<organism evidence="2 3">
    <name type="scientific">Microthyrium microscopicum</name>
    <dbReference type="NCBI Taxonomy" id="703497"/>
    <lineage>
        <taxon>Eukaryota</taxon>
        <taxon>Fungi</taxon>
        <taxon>Dikarya</taxon>
        <taxon>Ascomycota</taxon>
        <taxon>Pezizomycotina</taxon>
        <taxon>Dothideomycetes</taxon>
        <taxon>Dothideomycetes incertae sedis</taxon>
        <taxon>Microthyriales</taxon>
        <taxon>Microthyriaceae</taxon>
        <taxon>Microthyrium</taxon>
    </lineage>
</organism>
<evidence type="ECO:0000256" key="1">
    <source>
        <dbReference type="SAM" id="MobiDB-lite"/>
    </source>
</evidence>
<feature type="compositionally biased region" description="Polar residues" evidence="1">
    <location>
        <begin position="285"/>
        <end position="297"/>
    </location>
</feature>
<feature type="compositionally biased region" description="Polar residues" evidence="1">
    <location>
        <begin position="476"/>
        <end position="490"/>
    </location>
</feature>
<gene>
    <name evidence="2" type="ORF">BT63DRAFT_198208</name>
</gene>
<feature type="compositionally biased region" description="Basic and acidic residues" evidence="1">
    <location>
        <begin position="149"/>
        <end position="172"/>
    </location>
</feature>
<feature type="compositionally biased region" description="Polar residues" evidence="1">
    <location>
        <begin position="512"/>
        <end position="524"/>
    </location>
</feature>
<name>A0A6A6UM42_9PEZI</name>
<evidence type="ECO:0000313" key="3">
    <source>
        <dbReference type="Proteomes" id="UP000799302"/>
    </source>
</evidence>
<feature type="region of interest" description="Disordered" evidence="1">
    <location>
        <begin position="345"/>
        <end position="527"/>
    </location>
</feature>
<feature type="region of interest" description="Disordered" evidence="1">
    <location>
        <begin position="109"/>
        <end position="320"/>
    </location>
</feature>
<evidence type="ECO:0000313" key="2">
    <source>
        <dbReference type="EMBL" id="KAF2672517.1"/>
    </source>
</evidence>
<dbReference type="OrthoDB" id="284473at2759"/>
<protein>
    <submittedName>
        <fullName evidence="2">Uncharacterized protein</fullName>
    </submittedName>
</protein>
<keyword evidence="3" id="KW-1185">Reference proteome</keyword>
<reference evidence="2" key="1">
    <citation type="journal article" date="2020" name="Stud. Mycol.">
        <title>101 Dothideomycetes genomes: a test case for predicting lifestyles and emergence of pathogens.</title>
        <authorList>
            <person name="Haridas S."/>
            <person name="Albert R."/>
            <person name="Binder M."/>
            <person name="Bloem J."/>
            <person name="Labutti K."/>
            <person name="Salamov A."/>
            <person name="Andreopoulos B."/>
            <person name="Baker S."/>
            <person name="Barry K."/>
            <person name="Bills G."/>
            <person name="Bluhm B."/>
            <person name="Cannon C."/>
            <person name="Castanera R."/>
            <person name="Culley D."/>
            <person name="Daum C."/>
            <person name="Ezra D."/>
            <person name="Gonzalez J."/>
            <person name="Henrissat B."/>
            <person name="Kuo A."/>
            <person name="Liang C."/>
            <person name="Lipzen A."/>
            <person name="Lutzoni F."/>
            <person name="Magnuson J."/>
            <person name="Mondo S."/>
            <person name="Nolan M."/>
            <person name="Ohm R."/>
            <person name="Pangilinan J."/>
            <person name="Park H.-J."/>
            <person name="Ramirez L."/>
            <person name="Alfaro M."/>
            <person name="Sun H."/>
            <person name="Tritt A."/>
            <person name="Yoshinaga Y."/>
            <person name="Zwiers L.-H."/>
            <person name="Turgeon B."/>
            <person name="Goodwin S."/>
            <person name="Spatafora J."/>
            <person name="Crous P."/>
            <person name="Grigoriev I."/>
        </authorList>
    </citation>
    <scope>NUCLEOTIDE SEQUENCE</scope>
    <source>
        <strain evidence="2">CBS 115976</strain>
    </source>
</reference>
<sequence length="778" mass="87169">MSMPAIHEPDKFNIATKTKPQHMSSGESAKIDAVLARLENILPEHPYILSVPEFQLPLKHPQEIHNEQSRWRHQFGFERHDIHYQYDSFLFRDSTEGVFEIRTRLDEQRERQMKEQDRNGVMANGSAPHTPLMAAAGAKKKMSLAAWKQKKEQGGKTESKPSPESDENDRKSLAVNGNGPSKKKFESAQSFSQAERKRKSPEPSNARLVTPKKKSRVDKLPDSPSLQAPDHGLPPMLSPIRDEHAFDLPPMLSPTLPPDLEEALRQKRSRAESDLSSLSDLRSSQVNTPSNIWSGTKTTDKAEKHAVKPVEEERKPEVKKQAIESELKKEIVDTTSKETLVVKLKYGKRSRKNVEGILRLPPRRKLEPAFSAVPFSSREKKHDDSPKPRTTRPLSPRPSAGKKPPNSDLATPENNKKRLAEKAPTSHPAKKLKSANGTANGHKNGSSSPDEPSTPSQPSQNGVDSQRKRQLLTPKEVSTSMQRSTSNTSHLSTPRNLTPLPPPRTATDRITKSSNVNPSRSANASELAEWSKKYNARGRELKHRSQAIKTDDVNSPDYKRKAVLTLESVMSYMVAYSFNDARLRLRGLPEDYNGSWCTLFPLINFAKHITRNHPDLEGLRHYLTYIVNYRAHTNMMAHLVIAAAKFNVETIVPVTNDGPSNTGTPSDESPSTLMETLPAKAVKLQTDGITYLNHAQFKLPHGKIEQEFPVTSAAGAQRRVEEPKSDDLLQSKGIATSFYLPVNETMTPSQAVRFGMTFCHEWMEKAGLEYESGLTNWD</sequence>
<dbReference type="Proteomes" id="UP000799302">
    <property type="component" value="Unassembled WGS sequence"/>
</dbReference>
<dbReference type="EMBL" id="MU004232">
    <property type="protein sequence ID" value="KAF2672517.1"/>
    <property type="molecule type" value="Genomic_DNA"/>
</dbReference>
<feature type="compositionally biased region" description="Basic and acidic residues" evidence="1">
    <location>
        <begin position="377"/>
        <end position="387"/>
    </location>
</feature>
<feature type="compositionally biased region" description="Basic and acidic residues" evidence="1">
    <location>
        <begin position="262"/>
        <end position="273"/>
    </location>
</feature>
<feature type="compositionally biased region" description="Basic and acidic residues" evidence="1">
    <location>
        <begin position="298"/>
        <end position="320"/>
    </location>
</feature>
<feature type="compositionally biased region" description="Low complexity" evidence="1">
    <location>
        <begin position="274"/>
        <end position="284"/>
    </location>
</feature>
<proteinExistence type="predicted"/>
<feature type="compositionally biased region" description="Basic and acidic residues" evidence="1">
    <location>
        <begin position="109"/>
        <end position="118"/>
    </location>
</feature>
<feature type="compositionally biased region" description="Polar residues" evidence="1">
    <location>
        <begin position="435"/>
        <end position="464"/>
    </location>
</feature>